<protein>
    <recommendedName>
        <fullName evidence="4 8">Signal peptidase I</fullName>
        <ecNumber evidence="4 8">3.4.21.89</ecNumber>
    </recommendedName>
</protein>
<evidence type="ECO:0000256" key="1">
    <source>
        <dbReference type="ARBA" id="ARBA00000677"/>
    </source>
</evidence>
<dbReference type="NCBIfam" id="TIGR02227">
    <property type="entry name" value="sigpep_I_bact"/>
    <property type="match status" value="1"/>
</dbReference>
<keyword evidence="6 8" id="KW-0378">Hydrolase</keyword>
<dbReference type="Proteomes" id="UP000093309">
    <property type="component" value="Unassembled WGS sequence"/>
</dbReference>
<feature type="transmembrane region" description="Helical" evidence="8">
    <location>
        <begin position="6"/>
        <end position="29"/>
    </location>
</feature>
<sequence length="182" mass="21117">MNVVKQIWSWFGSIAISFVIVVFLGVFVFQSTRVSGHSMDPTLHDSQRVYVSKLSHTFHYEPNYEDIVIIDSRVDLKRTFKNDLMDSPLLSLFVRGDDKHVWIKRVIGKPGDQLELKDNQMYRNGELLNETYINEEMRANGNKKWTVPADHIFVMGDNRNNSMDSRVIGFIPIDHVLGKKLF</sequence>
<comment type="catalytic activity">
    <reaction evidence="1 8">
        <text>Cleavage of hydrophobic, N-terminal signal or leader sequences from secreted and periplasmic proteins.</text>
        <dbReference type="EC" id="3.4.21.89"/>
    </reaction>
</comment>
<dbReference type="PRINTS" id="PR00727">
    <property type="entry name" value="LEADERPTASE"/>
</dbReference>
<dbReference type="Gene3D" id="2.10.109.10">
    <property type="entry name" value="Umud Fragment, subunit A"/>
    <property type="match status" value="1"/>
</dbReference>
<dbReference type="PROSITE" id="PS00760">
    <property type="entry name" value="SPASE_I_2"/>
    <property type="match status" value="1"/>
</dbReference>
<evidence type="ECO:0000256" key="6">
    <source>
        <dbReference type="ARBA" id="ARBA00022801"/>
    </source>
</evidence>
<reference evidence="12" key="1">
    <citation type="submission" date="2016-05" db="EMBL/GenBank/DDBJ databases">
        <title>Paenibacillus oryzae. sp. nov., isolated from the rice root.</title>
        <authorList>
            <person name="Zhang J."/>
            <person name="Zhang X."/>
        </authorList>
    </citation>
    <scope>NUCLEOTIDE SEQUENCE [LARGE SCALE GENOMIC DNA]</scope>
    <source>
        <strain evidence="12">KCTC13222</strain>
    </source>
</reference>
<feature type="active site" evidence="7">
    <location>
        <position position="38"/>
    </location>
</feature>
<dbReference type="SUPFAM" id="SSF51306">
    <property type="entry name" value="LexA/Signal peptidase"/>
    <property type="match status" value="1"/>
</dbReference>
<evidence type="ECO:0000256" key="4">
    <source>
        <dbReference type="ARBA" id="ARBA00013208"/>
    </source>
</evidence>
<dbReference type="PANTHER" id="PTHR43390">
    <property type="entry name" value="SIGNAL PEPTIDASE I"/>
    <property type="match status" value="1"/>
</dbReference>
<dbReference type="CDD" id="cd06530">
    <property type="entry name" value="S26_SPase_I"/>
    <property type="match status" value="1"/>
</dbReference>
<dbReference type="GO" id="GO:0004252">
    <property type="term" value="F:serine-type endopeptidase activity"/>
    <property type="evidence" value="ECO:0007669"/>
    <property type="project" value="InterPro"/>
</dbReference>
<dbReference type="EMBL" id="LYPC01000010">
    <property type="protein sequence ID" value="OCT16738.1"/>
    <property type="molecule type" value="Genomic_DNA"/>
</dbReference>
<dbReference type="InterPro" id="IPR000223">
    <property type="entry name" value="Pept_S26A_signal_pept_1"/>
</dbReference>
<dbReference type="Pfam" id="PF10502">
    <property type="entry name" value="Peptidase_S26"/>
    <property type="match status" value="1"/>
</dbReference>
<dbReference type="STRING" id="512399.A8709_08740"/>
<accession>A0A1C1A832</accession>
<keyword evidence="5 8" id="KW-0645">Protease</keyword>
<gene>
    <name evidence="11" type="ORF">A8709_08740</name>
</gene>
<dbReference type="InterPro" id="IPR019533">
    <property type="entry name" value="Peptidase_S26"/>
</dbReference>
<dbReference type="InterPro" id="IPR019758">
    <property type="entry name" value="Pept_S26A_signal_pept_1_CS"/>
</dbReference>
<evidence type="ECO:0000256" key="7">
    <source>
        <dbReference type="PIRSR" id="PIRSR600223-1"/>
    </source>
</evidence>
<dbReference type="GO" id="GO:0005886">
    <property type="term" value="C:plasma membrane"/>
    <property type="evidence" value="ECO:0007669"/>
    <property type="project" value="UniProtKB-SubCell"/>
</dbReference>
<dbReference type="PROSITE" id="PS00761">
    <property type="entry name" value="SPASE_I_3"/>
    <property type="match status" value="1"/>
</dbReference>
<organism evidence="11 12">
    <name type="scientific">Paenibacillus pectinilyticus</name>
    <dbReference type="NCBI Taxonomy" id="512399"/>
    <lineage>
        <taxon>Bacteria</taxon>
        <taxon>Bacillati</taxon>
        <taxon>Bacillota</taxon>
        <taxon>Bacilli</taxon>
        <taxon>Bacillales</taxon>
        <taxon>Paenibacillaceae</taxon>
        <taxon>Paenibacillus</taxon>
    </lineage>
</organism>
<keyword evidence="8" id="KW-1133">Transmembrane helix</keyword>
<keyword evidence="12" id="KW-1185">Reference proteome</keyword>
<evidence type="ECO:0000313" key="12">
    <source>
        <dbReference type="Proteomes" id="UP000093309"/>
    </source>
</evidence>
<keyword evidence="8" id="KW-0812">Transmembrane</keyword>
<dbReference type="PROSITE" id="PS00501">
    <property type="entry name" value="SPASE_I_1"/>
    <property type="match status" value="1"/>
</dbReference>
<dbReference type="InterPro" id="IPR019757">
    <property type="entry name" value="Pept_S26A_signal_pept_1_Lys-AS"/>
</dbReference>
<dbReference type="PANTHER" id="PTHR43390:SF1">
    <property type="entry name" value="CHLOROPLAST PROCESSING PEPTIDASE"/>
    <property type="match status" value="1"/>
</dbReference>
<dbReference type="GO" id="GO:0009003">
    <property type="term" value="F:signal peptidase activity"/>
    <property type="evidence" value="ECO:0007669"/>
    <property type="project" value="UniProtKB-EC"/>
</dbReference>
<comment type="similarity">
    <text evidence="3 9">Belongs to the peptidase S26 family.</text>
</comment>
<evidence type="ECO:0000256" key="2">
    <source>
        <dbReference type="ARBA" id="ARBA00004401"/>
    </source>
</evidence>
<evidence type="ECO:0000256" key="5">
    <source>
        <dbReference type="ARBA" id="ARBA00022670"/>
    </source>
</evidence>
<dbReference type="OrthoDB" id="9802919at2"/>
<dbReference type="GO" id="GO:0006465">
    <property type="term" value="P:signal peptide processing"/>
    <property type="evidence" value="ECO:0007669"/>
    <property type="project" value="InterPro"/>
</dbReference>
<feature type="active site" evidence="7">
    <location>
        <position position="104"/>
    </location>
</feature>
<dbReference type="EC" id="3.4.21.89" evidence="4 8"/>
<name>A0A1C1A832_9BACL</name>
<proteinExistence type="inferred from homology"/>
<evidence type="ECO:0000256" key="8">
    <source>
        <dbReference type="RuleBase" id="RU003993"/>
    </source>
</evidence>
<evidence type="ECO:0000256" key="3">
    <source>
        <dbReference type="ARBA" id="ARBA00009370"/>
    </source>
</evidence>
<dbReference type="RefSeq" id="WP_065850825.1">
    <property type="nucleotide sequence ID" value="NZ_LYPC01000010.1"/>
</dbReference>
<feature type="domain" description="Peptidase S26" evidence="10">
    <location>
        <begin position="8"/>
        <end position="180"/>
    </location>
</feature>
<comment type="subcellular location">
    <subcellularLocation>
        <location evidence="2">Cell membrane</location>
        <topology evidence="2">Single-pass type II membrane protein</topology>
    </subcellularLocation>
    <subcellularLocation>
        <location evidence="9">Membrane</location>
        <topology evidence="9">Single-pass type II membrane protein</topology>
    </subcellularLocation>
</comment>
<dbReference type="InterPro" id="IPR036286">
    <property type="entry name" value="LexA/Signal_pep-like_sf"/>
</dbReference>
<dbReference type="InterPro" id="IPR019756">
    <property type="entry name" value="Pept_S26A_signal_pept_1_Ser-AS"/>
</dbReference>
<dbReference type="AlphaFoldDB" id="A0A1C1A832"/>
<evidence type="ECO:0000313" key="11">
    <source>
        <dbReference type="EMBL" id="OCT16738.1"/>
    </source>
</evidence>
<evidence type="ECO:0000256" key="9">
    <source>
        <dbReference type="RuleBase" id="RU362042"/>
    </source>
</evidence>
<keyword evidence="8" id="KW-0472">Membrane</keyword>
<comment type="caution">
    <text evidence="11">The sequence shown here is derived from an EMBL/GenBank/DDBJ whole genome shotgun (WGS) entry which is preliminary data.</text>
</comment>
<evidence type="ECO:0000259" key="10">
    <source>
        <dbReference type="Pfam" id="PF10502"/>
    </source>
</evidence>